<keyword evidence="3" id="KW-0548">Nucleotidyltransferase</keyword>
<dbReference type="CDD" id="cd00303">
    <property type="entry name" value="retropepsin_like"/>
    <property type="match status" value="1"/>
</dbReference>
<keyword evidence="3" id="KW-0695">RNA-directed DNA polymerase</keyword>
<evidence type="ECO:0000313" key="3">
    <source>
        <dbReference type="EMBL" id="GEU47545.1"/>
    </source>
</evidence>
<dbReference type="SUPFAM" id="SSF56672">
    <property type="entry name" value="DNA/RNA polymerases"/>
    <property type="match status" value="2"/>
</dbReference>
<evidence type="ECO:0000259" key="1">
    <source>
        <dbReference type="Pfam" id="PF17919"/>
    </source>
</evidence>
<dbReference type="Pfam" id="PF17919">
    <property type="entry name" value="RT_RNaseH_2"/>
    <property type="match status" value="1"/>
</dbReference>
<gene>
    <name evidence="3" type="ORF">Tci_019523</name>
</gene>
<dbReference type="InterPro" id="IPR056924">
    <property type="entry name" value="SH3_Tf2-1"/>
</dbReference>
<dbReference type="SUPFAM" id="SSF50630">
    <property type="entry name" value="Acid proteases"/>
    <property type="match status" value="1"/>
</dbReference>
<keyword evidence="3" id="KW-0808">Transferase</keyword>
<dbReference type="EMBL" id="BKCJ010002287">
    <property type="protein sequence ID" value="GEU47545.1"/>
    <property type="molecule type" value="Genomic_DNA"/>
</dbReference>
<proteinExistence type="predicted"/>
<dbReference type="Gene3D" id="2.40.70.10">
    <property type="entry name" value="Acid Proteases"/>
    <property type="match status" value="1"/>
</dbReference>
<dbReference type="GO" id="GO:0003964">
    <property type="term" value="F:RNA-directed DNA polymerase activity"/>
    <property type="evidence" value="ECO:0007669"/>
    <property type="project" value="UniProtKB-KW"/>
</dbReference>
<sequence>MCLQRPHQRGTVPTTHGCTYKEFLNCQPRNFKGTKRAVELARWFEKMESLFHISNCATNCQIQEDVECPNVGSSLEVTRLWVLLVNGFMDYKFSKVFLVRELEIALKVECSPCVVLFFSSLRFFPLGFSWEGFLRRQKRLASFSPLLMQRDDFEALCTLKWFFPIGMVPDEEKKIERYIWGLLDNIHGNVTSAEPTREDGKATMCNNHHPRGRMWQEPTLLGLEKRNHMLELSLTATSKVVVTYYECGMQGHYQSECSRLKNQNHGNQVGNGEARGRAYALGGREANQEPNVITGTFLVNNWYDSILFDTGADRSFMSTTFSPLINIIPTALDTKYVVELANEKIIGADTIIQGCTLNFLNHPFNINLMLLELGSYDVIIGMDWLMKYHAMIVCDQKLVRIPFGNDNVTIQGDRSDEKTPKGKQLEDVLVVRNFPEVFLEDLPGLPPTREVEFQIDLLPGTAPVTWAPYRLAPLKMQEMSNQLQELSDKGLGVILMQKEKVIAYASRQLKVHEKNYTTHDLELRVVVCFKPEGTDKTAMSLSLVMTIDLNYSSQILNDQAEAMKKENVKEENLHVAPESFGYSSGYEYCISSTNRRPKYLPLVELSYNNSYHTIIKVAPFEALYGRKFRSLVCRTESYTDVRCKPLEFQVGDKVMLKVSPWKGVIRFGKQRKLNPRSIGPFKVLDKVGPVAYRLELPQQLSKVHSTFHVSNLKKCLSDETLIILLEEIQINDNLHFIEEPIDIIDREVKRLKQSRIPIVKVRWNSRRGLEFTWEREDQF</sequence>
<dbReference type="InterPro" id="IPR021109">
    <property type="entry name" value="Peptidase_aspartic_dom_sf"/>
</dbReference>
<name>A0A6L2KHT3_TANCI</name>
<dbReference type="InterPro" id="IPR041577">
    <property type="entry name" value="RT_RNaseH_2"/>
</dbReference>
<dbReference type="Pfam" id="PF08284">
    <property type="entry name" value="RVP_2"/>
    <property type="match status" value="1"/>
</dbReference>
<accession>A0A6L2KHT3</accession>
<reference evidence="3" key="1">
    <citation type="journal article" date="2019" name="Sci. Rep.">
        <title>Draft genome of Tanacetum cinerariifolium, the natural source of mosquito coil.</title>
        <authorList>
            <person name="Yamashiro T."/>
            <person name="Shiraishi A."/>
            <person name="Satake H."/>
            <person name="Nakayama K."/>
        </authorList>
    </citation>
    <scope>NUCLEOTIDE SEQUENCE</scope>
</reference>
<comment type="caution">
    <text evidence="3">The sequence shown here is derived from an EMBL/GenBank/DDBJ whole genome shotgun (WGS) entry which is preliminary data.</text>
</comment>
<protein>
    <submittedName>
        <fullName evidence="3">Putative reverse transcriptase domain-containing protein</fullName>
    </submittedName>
</protein>
<dbReference type="PANTHER" id="PTHR46148:SF59">
    <property type="entry name" value="NUCLEOTIDYLTRANSFERASE, RIBONUCLEASE H"/>
    <property type="match status" value="1"/>
</dbReference>
<organism evidence="3">
    <name type="scientific">Tanacetum cinerariifolium</name>
    <name type="common">Dalmatian daisy</name>
    <name type="synonym">Chrysanthemum cinerariifolium</name>
    <dbReference type="NCBI Taxonomy" id="118510"/>
    <lineage>
        <taxon>Eukaryota</taxon>
        <taxon>Viridiplantae</taxon>
        <taxon>Streptophyta</taxon>
        <taxon>Embryophyta</taxon>
        <taxon>Tracheophyta</taxon>
        <taxon>Spermatophyta</taxon>
        <taxon>Magnoliopsida</taxon>
        <taxon>eudicotyledons</taxon>
        <taxon>Gunneridae</taxon>
        <taxon>Pentapetalae</taxon>
        <taxon>asterids</taxon>
        <taxon>campanulids</taxon>
        <taxon>Asterales</taxon>
        <taxon>Asteraceae</taxon>
        <taxon>Asteroideae</taxon>
        <taxon>Anthemideae</taxon>
        <taxon>Anthemidinae</taxon>
        <taxon>Tanacetum</taxon>
    </lineage>
</organism>
<dbReference type="Pfam" id="PF24626">
    <property type="entry name" value="SH3_Tf2-1"/>
    <property type="match status" value="1"/>
</dbReference>
<feature type="domain" description="Tf2-1-like SH3-like" evidence="2">
    <location>
        <begin position="651"/>
        <end position="715"/>
    </location>
</feature>
<dbReference type="InterPro" id="IPR043502">
    <property type="entry name" value="DNA/RNA_pol_sf"/>
</dbReference>
<dbReference type="AlphaFoldDB" id="A0A6L2KHT3"/>
<feature type="domain" description="Reverse transcriptase/retrotransposon-derived protein RNase H-like" evidence="1">
    <location>
        <begin position="486"/>
        <end position="527"/>
    </location>
</feature>
<dbReference type="PANTHER" id="PTHR46148">
    <property type="entry name" value="CHROMO DOMAIN-CONTAINING PROTEIN"/>
    <property type="match status" value="1"/>
</dbReference>
<evidence type="ECO:0000259" key="2">
    <source>
        <dbReference type="Pfam" id="PF24626"/>
    </source>
</evidence>